<evidence type="ECO:0000313" key="3">
    <source>
        <dbReference type="Proteomes" id="UP000008909"/>
    </source>
</evidence>
<dbReference type="EMBL" id="DF143987">
    <property type="protein sequence ID" value="GAA55269.1"/>
    <property type="molecule type" value="Genomic_DNA"/>
</dbReference>
<reference evidence="2" key="1">
    <citation type="journal article" date="2011" name="Genome Biol.">
        <title>The draft genome of the carcinogenic human liver fluke Clonorchis sinensis.</title>
        <authorList>
            <person name="Wang X."/>
            <person name="Chen W."/>
            <person name="Huang Y."/>
            <person name="Sun J."/>
            <person name="Men J."/>
            <person name="Liu H."/>
            <person name="Luo F."/>
            <person name="Guo L."/>
            <person name="Lv X."/>
            <person name="Deng C."/>
            <person name="Zhou C."/>
            <person name="Fan Y."/>
            <person name="Li X."/>
            <person name="Huang L."/>
            <person name="Hu Y."/>
            <person name="Liang C."/>
            <person name="Hu X."/>
            <person name="Xu J."/>
            <person name="Yu X."/>
        </authorList>
    </citation>
    <scope>NUCLEOTIDE SEQUENCE [LARGE SCALE GENOMIC DNA]</scope>
    <source>
        <strain evidence="2">Henan</strain>
    </source>
</reference>
<feature type="region of interest" description="Disordered" evidence="1">
    <location>
        <begin position="152"/>
        <end position="171"/>
    </location>
</feature>
<organism evidence="2 3">
    <name type="scientific">Clonorchis sinensis</name>
    <name type="common">Chinese liver fluke</name>
    <dbReference type="NCBI Taxonomy" id="79923"/>
    <lineage>
        <taxon>Eukaryota</taxon>
        <taxon>Metazoa</taxon>
        <taxon>Spiralia</taxon>
        <taxon>Lophotrochozoa</taxon>
        <taxon>Platyhelminthes</taxon>
        <taxon>Trematoda</taxon>
        <taxon>Digenea</taxon>
        <taxon>Opisthorchiida</taxon>
        <taxon>Opisthorchiata</taxon>
        <taxon>Opisthorchiidae</taxon>
        <taxon>Clonorchis</taxon>
    </lineage>
</organism>
<gene>
    <name evidence="2" type="ORF">CLF_107509</name>
</gene>
<proteinExistence type="predicted"/>
<keyword evidence="3" id="KW-1185">Reference proteome</keyword>
<dbReference type="Proteomes" id="UP000008909">
    <property type="component" value="Unassembled WGS sequence"/>
</dbReference>
<dbReference type="AlphaFoldDB" id="G7YQN9"/>
<evidence type="ECO:0000313" key="2">
    <source>
        <dbReference type="EMBL" id="GAA55269.1"/>
    </source>
</evidence>
<sequence length="354" mass="41446">QLNVLHQAASRSSCNDILDIAIRVYSNALLIRLLKILRQPTTGFQIVTHTSQFDAYNIYFQAKRGGKLQSVGSTIFCNRFYFEFKVRIDYAMTVMKQHIRYNAIEVQQKLPGKFFSVKSKISLLEKNAALALTCCRNVLVHGIEHPDVLDPGCHKQDNKGAKNGKSTHRDYPFQSSRRYRLRHILSSARFSSVILTWRLLYRYAELTYSLPPEYRLLCRTTRKDKHNHPTRRQDHCYLAFDAAFTRRRLFRKKAVVWILVRMLYIQKSKQTLDSEPKNKDNRMPLCRDSGIEVYYGKTFDRKMPRFANCWSTIASTAVLLYLFHQSCRRLYVEILDTPIAEIRGERCQDINVLS</sequence>
<protein>
    <submittedName>
        <fullName evidence="2">Uncharacterized protein</fullName>
    </submittedName>
</protein>
<name>G7YQN9_CLOSI</name>
<reference key="2">
    <citation type="submission" date="2011-10" db="EMBL/GenBank/DDBJ databases">
        <title>The genome and transcriptome sequence of Clonorchis sinensis provide insights into the carcinogenic liver fluke.</title>
        <authorList>
            <person name="Wang X."/>
            <person name="Huang Y."/>
            <person name="Chen W."/>
            <person name="Liu H."/>
            <person name="Guo L."/>
            <person name="Chen Y."/>
            <person name="Luo F."/>
            <person name="Zhou W."/>
            <person name="Sun J."/>
            <person name="Mao Q."/>
            <person name="Liang P."/>
            <person name="Zhou C."/>
            <person name="Tian Y."/>
            <person name="Men J."/>
            <person name="Lv X."/>
            <person name="Huang L."/>
            <person name="Zhou J."/>
            <person name="Hu Y."/>
            <person name="Li R."/>
            <person name="Zhang F."/>
            <person name="Lei H."/>
            <person name="Li X."/>
            <person name="Hu X."/>
            <person name="Liang C."/>
            <person name="Xu J."/>
            <person name="Wu Z."/>
            <person name="Yu X."/>
        </authorList>
    </citation>
    <scope>NUCLEOTIDE SEQUENCE</scope>
    <source>
        <strain>Henan</strain>
    </source>
</reference>
<evidence type="ECO:0000256" key="1">
    <source>
        <dbReference type="SAM" id="MobiDB-lite"/>
    </source>
</evidence>
<feature type="non-terminal residue" evidence="2">
    <location>
        <position position="1"/>
    </location>
</feature>
<accession>G7YQN9</accession>